<organism evidence="2 3">
    <name type="scientific">Flavobacterium cyanobacteriorum</name>
    <dbReference type="NCBI Taxonomy" id="2022802"/>
    <lineage>
        <taxon>Bacteria</taxon>
        <taxon>Pseudomonadati</taxon>
        <taxon>Bacteroidota</taxon>
        <taxon>Flavobacteriia</taxon>
        <taxon>Flavobacteriales</taxon>
        <taxon>Flavobacteriaceae</taxon>
        <taxon>Flavobacterium</taxon>
    </lineage>
</organism>
<sequence length="244" mass="27672">MKYLNMILLLCLAFGILSCEDEDRQRRAETERTIKRNDSILKVISSNWTFAIPPATEKVEAGINRWNEWKQFKSELAQKPAGGLNAYRQKTKNLVNKADQLRKNIPTMFNKPQVQSRLGVLITKIKSLYTYLNIAVIPDKKVTALIGEITSETIAVQNQMDEIIRLSEVPKEFGEEEMLRALDTTRMANPDRHRQPSTPSLQRSSPKFQATPPQNVSPQPGNNPKIVPLPVPKKKRLITNSATP</sequence>
<evidence type="ECO:0000313" key="2">
    <source>
        <dbReference type="EMBL" id="OYQ36738.1"/>
    </source>
</evidence>
<dbReference type="AlphaFoldDB" id="A0A255Z5H6"/>
<evidence type="ECO:0000256" key="1">
    <source>
        <dbReference type="SAM" id="MobiDB-lite"/>
    </source>
</evidence>
<dbReference type="Proteomes" id="UP000216605">
    <property type="component" value="Unassembled WGS sequence"/>
</dbReference>
<comment type="caution">
    <text evidence="2">The sequence shown here is derived from an EMBL/GenBank/DDBJ whole genome shotgun (WGS) entry which is preliminary data.</text>
</comment>
<dbReference type="PROSITE" id="PS51257">
    <property type="entry name" value="PROKAR_LIPOPROTEIN"/>
    <property type="match status" value="1"/>
</dbReference>
<protein>
    <recommendedName>
        <fullName evidence="4">Lipoprotein</fullName>
    </recommendedName>
</protein>
<feature type="compositionally biased region" description="Polar residues" evidence="1">
    <location>
        <begin position="196"/>
        <end position="222"/>
    </location>
</feature>
<feature type="region of interest" description="Disordered" evidence="1">
    <location>
        <begin position="183"/>
        <end position="244"/>
    </location>
</feature>
<keyword evidence="3" id="KW-1185">Reference proteome</keyword>
<proteinExistence type="predicted"/>
<dbReference type="EMBL" id="NOXV01000267">
    <property type="protein sequence ID" value="OYQ36738.1"/>
    <property type="molecule type" value="Genomic_DNA"/>
</dbReference>
<reference evidence="2 3" key="1">
    <citation type="submission" date="2017-07" db="EMBL/GenBank/DDBJ databases">
        <title>Flavobacterium cyanobacteriorum sp. nov., isolated from cyanobacterial aggregates in a eutrophic lake.</title>
        <authorList>
            <person name="Cai H."/>
        </authorList>
    </citation>
    <scope>NUCLEOTIDE SEQUENCE [LARGE SCALE GENOMIC DNA]</scope>
    <source>
        <strain evidence="2 3">TH021</strain>
    </source>
</reference>
<evidence type="ECO:0008006" key="4">
    <source>
        <dbReference type="Google" id="ProtNLM"/>
    </source>
</evidence>
<gene>
    <name evidence="2" type="ORF">CHU92_09425</name>
</gene>
<evidence type="ECO:0000313" key="3">
    <source>
        <dbReference type="Proteomes" id="UP000216605"/>
    </source>
</evidence>
<accession>A0A255Z5H6</accession>
<name>A0A255Z5H6_9FLAO</name>